<reference evidence="1 2" key="1">
    <citation type="submission" date="2024-04" db="EMBL/GenBank/DDBJ databases">
        <authorList>
            <person name="Waldvogel A.-M."/>
            <person name="Schoenle A."/>
        </authorList>
    </citation>
    <scope>NUCLEOTIDE SEQUENCE [LARGE SCALE GENOMIC DNA]</scope>
</reference>
<evidence type="ECO:0000313" key="2">
    <source>
        <dbReference type="Proteomes" id="UP001497482"/>
    </source>
</evidence>
<proteinExistence type="predicted"/>
<name>A0AAV2LFR7_KNICA</name>
<evidence type="ECO:0000313" key="1">
    <source>
        <dbReference type="EMBL" id="CAL1599299.1"/>
    </source>
</evidence>
<accession>A0AAV2LFR7</accession>
<organism evidence="1 2">
    <name type="scientific">Knipowitschia caucasica</name>
    <name type="common">Caucasian dwarf goby</name>
    <name type="synonym">Pomatoschistus caucasicus</name>
    <dbReference type="NCBI Taxonomy" id="637954"/>
    <lineage>
        <taxon>Eukaryota</taxon>
        <taxon>Metazoa</taxon>
        <taxon>Chordata</taxon>
        <taxon>Craniata</taxon>
        <taxon>Vertebrata</taxon>
        <taxon>Euteleostomi</taxon>
        <taxon>Actinopterygii</taxon>
        <taxon>Neopterygii</taxon>
        <taxon>Teleostei</taxon>
        <taxon>Neoteleostei</taxon>
        <taxon>Acanthomorphata</taxon>
        <taxon>Gobiaria</taxon>
        <taxon>Gobiiformes</taxon>
        <taxon>Gobioidei</taxon>
        <taxon>Gobiidae</taxon>
        <taxon>Gobiinae</taxon>
        <taxon>Knipowitschia</taxon>
    </lineage>
</organism>
<dbReference type="EMBL" id="OZ035845">
    <property type="protein sequence ID" value="CAL1599299.1"/>
    <property type="molecule type" value="Genomic_DNA"/>
</dbReference>
<protein>
    <submittedName>
        <fullName evidence="1">Uncharacterized protein</fullName>
    </submittedName>
</protein>
<dbReference type="AlphaFoldDB" id="A0AAV2LFR7"/>
<sequence length="102" mass="10973">MPSPCGPSFYSYGHRLTLVPDNGGALPLAPAKARSSIHPIRAGAAELGFAEGGCWCRWIRQTGGSGSRRTTELHFKQQGCNLLAPRAAAQDPHICFELLLQK</sequence>
<dbReference type="Proteomes" id="UP001497482">
    <property type="component" value="Chromosome 23"/>
</dbReference>
<gene>
    <name evidence="1" type="ORF">KC01_LOCUS27591</name>
</gene>
<keyword evidence="2" id="KW-1185">Reference proteome</keyword>